<evidence type="ECO:0000256" key="2">
    <source>
        <dbReference type="SAM" id="Phobius"/>
    </source>
</evidence>
<reference evidence="3 4" key="1">
    <citation type="submission" date="2016-04" db="EMBL/GenBank/DDBJ databases">
        <title>The genome of Intoshia linei affirms orthonectids as highly simplified spiralians.</title>
        <authorList>
            <person name="Mikhailov K.V."/>
            <person name="Slusarev G.S."/>
            <person name="Nikitin M.A."/>
            <person name="Logacheva M.D."/>
            <person name="Penin A."/>
            <person name="Aleoshin V."/>
            <person name="Panchin Y.V."/>
        </authorList>
    </citation>
    <scope>NUCLEOTIDE SEQUENCE [LARGE SCALE GENOMIC DNA]</scope>
    <source>
        <strain evidence="3">Intl2013</strain>
        <tissue evidence="3">Whole animal</tissue>
    </source>
</reference>
<keyword evidence="2" id="KW-0812">Transmembrane</keyword>
<sequence>MDCQGMNIFWSKSEGNKASKMSKRFTANDKLTILENSNLKTEKSENKGNTDNVDGAKFENLCVQDKQRIALLINEMAKMSQTISEIKNALGNQKEKNYNNVKNWKIKSKKYCDNQKILKKEINKYLYIINKYQNVFKKQQVKLQKSQTDNIREMISLLKKPMSNVHPSSCDDILKNSVDEWMKKSIYKVKKRNIVLLTLIIACFSKILILEHTFYQIVINLVENNGKVTDKFPAYDENDYSDDEFIDSLIQPIEDDIISRMY</sequence>
<accession>A0A177B3X2</accession>
<dbReference type="Proteomes" id="UP000078046">
    <property type="component" value="Unassembled WGS sequence"/>
</dbReference>
<keyword evidence="2" id="KW-1133">Transmembrane helix</keyword>
<feature type="coiled-coil region" evidence="1">
    <location>
        <begin position="69"/>
        <end position="96"/>
    </location>
</feature>
<keyword evidence="2" id="KW-0472">Membrane</keyword>
<organism evidence="3 4">
    <name type="scientific">Intoshia linei</name>
    <dbReference type="NCBI Taxonomy" id="1819745"/>
    <lineage>
        <taxon>Eukaryota</taxon>
        <taxon>Metazoa</taxon>
        <taxon>Spiralia</taxon>
        <taxon>Lophotrochozoa</taxon>
        <taxon>Mesozoa</taxon>
        <taxon>Orthonectida</taxon>
        <taxon>Rhopaluridae</taxon>
        <taxon>Intoshia</taxon>
    </lineage>
</organism>
<proteinExistence type="predicted"/>
<name>A0A177B3X2_9BILA</name>
<keyword evidence="4" id="KW-1185">Reference proteome</keyword>
<dbReference type="EMBL" id="LWCA01000354">
    <property type="protein sequence ID" value="OAF68979.1"/>
    <property type="molecule type" value="Genomic_DNA"/>
</dbReference>
<gene>
    <name evidence="3" type="ORF">A3Q56_03250</name>
</gene>
<feature type="transmembrane region" description="Helical" evidence="2">
    <location>
        <begin position="194"/>
        <end position="215"/>
    </location>
</feature>
<evidence type="ECO:0000313" key="3">
    <source>
        <dbReference type="EMBL" id="OAF68979.1"/>
    </source>
</evidence>
<comment type="caution">
    <text evidence="3">The sequence shown here is derived from an EMBL/GenBank/DDBJ whole genome shotgun (WGS) entry which is preliminary data.</text>
</comment>
<dbReference type="AlphaFoldDB" id="A0A177B3X2"/>
<protein>
    <submittedName>
        <fullName evidence="3">Uncharacterized protein</fullName>
    </submittedName>
</protein>
<evidence type="ECO:0000313" key="4">
    <source>
        <dbReference type="Proteomes" id="UP000078046"/>
    </source>
</evidence>
<evidence type="ECO:0000256" key="1">
    <source>
        <dbReference type="SAM" id="Coils"/>
    </source>
</evidence>
<keyword evidence="1" id="KW-0175">Coiled coil</keyword>